<evidence type="ECO:0000313" key="2">
    <source>
        <dbReference type="EMBL" id="EHM12788.1"/>
    </source>
</evidence>
<dbReference type="PANTHER" id="PTHR30548:SF6">
    <property type="entry name" value="DEHYDRATASE SUBUNIT YJIM-RELATED"/>
    <property type="match status" value="1"/>
</dbReference>
<dbReference type="eggNOG" id="COG1775">
    <property type="taxonomic scope" value="Bacteria"/>
</dbReference>
<keyword evidence="3" id="KW-1185">Reference proteome</keyword>
<dbReference type="AlphaFoldDB" id="H0UJ55"/>
<evidence type="ECO:0000313" key="3">
    <source>
        <dbReference type="Proteomes" id="UP000003806"/>
    </source>
</evidence>
<dbReference type="HOGENOM" id="CLU_053697_1_1_0"/>
<evidence type="ECO:0000256" key="1">
    <source>
        <dbReference type="ARBA" id="ARBA00005806"/>
    </source>
</evidence>
<dbReference type="Gene3D" id="3.40.50.11890">
    <property type="match status" value="1"/>
</dbReference>
<dbReference type="Gene3D" id="3.40.50.11900">
    <property type="match status" value="1"/>
</dbReference>
<dbReference type="STRING" id="885272.JonanDRAFT_0370"/>
<protein>
    <submittedName>
        <fullName evidence="2">Benzoyl-CoA reductase/2-hydroxyglutaryl-CoA dehydratase subunit, BcrC/BadD/HgdB</fullName>
    </submittedName>
</protein>
<dbReference type="InterPro" id="IPR047678">
    <property type="entry name" value="YjiM-like"/>
</dbReference>
<dbReference type="PANTHER" id="PTHR30548">
    <property type="entry name" value="2-HYDROXYGLUTARYL-COA DEHYDRATASE, D-COMPONENT-RELATED"/>
    <property type="match status" value="1"/>
</dbReference>
<gene>
    <name evidence="2" type="ORF">JonanDRAFT_0370</name>
</gene>
<name>H0UJ55_9BACT</name>
<dbReference type="RefSeq" id="WP_008520275.1">
    <property type="nucleotide sequence ID" value="NZ_CM001376.1"/>
</dbReference>
<dbReference type="Pfam" id="PF06050">
    <property type="entry name" value="HGD-D"/>
    <property type="match status" value="1"/>
</dbReference>
<proteinExistence type="inferred from homology"/>
<dbReference type="OrthoDB" id="9810278at2"/>
<organism evidence="2 3">
    <name type="scientific">Jonquetella anthropi DSM 22815</name>
    <dbReference type="NCBI Taxonomy" id="885272"/>
    <lineage>
        <taxon>Bacteria</taxon>
        <taxon>Thermotogati</taxon>
        <taxon>Synergistota</taxon>
        <taxon>Synergistia</taxon>
        <taxon>Synergistales</taxon>
        <taxon>Dethiosulfovibrionaceae</taxon>
        <taxon>Jonquetella</taxon>
    </lineage>
</organism>
<dbReference type="Gene3D" id="1.20.1270.370">
    <property type="match status" value="1"/>
</dbReference>
<sequence length="383" mass="42683">MRSISQVVAEMREHAKDGVIQVKEFKESGGIVVGCYCTYMPWEIVNASGAVSVSLCSKNDAAIPAAEEHLPRNLCPLIKASYGHALRGSCPYFHFCDVVVGETTCDGKRKMYELMQGIKKVYMIDLPHQADRPQDFELLRREYEAFRKFIGELTGKPITDDALRASIALRNRERRALREMWNLSTCDDPALTGREVQEFGDYMQTHFHKEEAVNWLENCVKEIQTAWENGDRRGLTGPRVLVTGCPIGGAMKVVDAIEAAGGVVVCYENCGGEKELGYLVDETGDPMDAITRKYLSIGCSIMSPNCNRMDALKYLMDRYRVAGVVDVTLTSCHTYAVETWSVRQVVQSSGRGYLAVETDYSASDKEQLSTRLGAFVEMLESAS</sequence>
<dbReference type="Proteomes" id="UP000003806">
    <property type="component" value="Chromosome"/>
</dbReference>
<reference evidence="2 3" key="1">
    <citation type="submission" date="2011-11" db="EMBL/GenBank/DDBJ databases">
        <title>The Noncontiguous Finished genome of Jonquetella anthropi DSM 22815.</title>
        <authorList>
            <consortium name="US DOE Joint Genome Institute (JGI-PGF)"/>
            <person name="Lucas S."/>
            <person name="Copeland A."/>
            <person name="Lapidus A."/>
            <person name="Glavina del Rio T."/>
            <person name="Dalin E."/>
            <person name="Tice H."/>
            <person name="Bruce D."/>
            <person name="Goodwin L."/>
            <person name="Pitluck S."/>
            <person name="Peters L."/>
            <person name="Mikhailova N."/>
            <person name="Held B."/>
            <person name="Kyrpides N."/>
            <person name="Mavromatis K."/>
            <person name="Ivanova N."/>
            <person name="Markowitz V."/>
            <person name="Cheng J.-F."/>
            <person name="Hugenholtz P."/>
            <person name="Woyke T."/>
            <person name="Wu D."/>
            <person name="Gronow S."/>
            <person name="Wellnitz S."/>
            <person name="Brambilla E."/>
            <person name="Klenk H.-P."/>
            <person name="Eisen J.A."/>
        </authorList>
    </citation>
    <scope>NUCLEOTIDE SEQUENCE [LARGE SCALE GENOMIC DNA]</scope>
    <source>
        <strain evidence="2 3">DSM 22815</strain>
    </source>
</reference>
<dbReference type="InterPro" id="IPR010327">
    <property type="entry name" value="FldB/FldC_alpha/beta"/>
</dbReference>
<dbReference type="NCBIfam" id="NF040772">
    <property type="entry name" value="double_cubane"/>
    <property type="match status" value="1"/>
</dbReference>
<comment type="similarity">
    <text evidence="1">Belongs to the FldB/FldC dehydratase alpha/beta subunit family.</text>
</comment>
<dbReference type="EMBL" id="CM001376">
    <property type="protein sequence ID" value="EHM12788.1"/>
    <property type="molecule type" value="Genomic_DNA"/>
</dbReference>
<accession>H0UJ55</accession>